<feature type="compositionally biased region" description="Low complexity" evidence="1">
    <location>
        <begin position="530"/>
        <end position="542"/>
    </location>
</feature>
<dbReference type="RefSeq" id="WP_307370934.1">
    <property type="nucleotide sequence ID" value="NZ_JAUSUW010000003.1"/>
</dbReference>
<reference evidence="2 3" key="1">
    <citation type="submission" date="2023-07" db="EMBL/GenBank/DDBJ databases">
        <title>Genomic Encyclopedia of Type Strains, Phase IV (KMG-IV): sequencing the most valuable type-strain genomes for metagenomic binning, comparative biology and taxonomic classification.</title>
        <authorList>
            <person name="Goeker M."/>
        </authorList>
    </citation>
    <scope>NUCLEOTIDE SEQUENCE [LARGE SCALE GENOMIC DNA]</scope>
    <source>
        <strain evidence="2 3">DSM 1111</strain>
    </source>
</reference>
<dbReference type="Proteomes" id="UP001238496">
    <property type="component" value="Unassembled WGS sequence"/>
</dbReference>
<feature type="compositionally biased region" description="Acidic residues" evidence="1">
    <location>
        <begin position="492"/>
        <end position="501"/>
    </location>
</feature>
<feature type="region of interest" description="Disordered" evidence="1">
    <location>
        <begin position="312"/>
        <end position="333"/>
    </location>
</feature>
<protein>
    <submittedName>
        <fullName evidence="2">Uncharacterized protein</fullName>
    </submittedName>
</protein>
<feature type="region of interest" description="Disordered" evidence="1">
    <location>
        <begin position="471"/>
        <end position="554"/>
    </location>
</feature>
<sequence length="565" mass="59217">MLPPVRASASQYATAVDVRMRPDDAGAPQLPASPMPAASATTGQNAAIAGQLNMMLLSGPERMSQNLGALAEVLGTALRIEPRLNETPGDYMARLIEGIATLPAVDRLKLQKLLMQSFAGLQLRTLLEAMANPAGPERATLALYLELYRQKDSDGVTRAVISSYRELGEETRANAAAPLVRAAANDGARPASVMTRQEPAQPLAPPSRMSPTEGAGDAELSSTGPATAKRAVSDTIRPNSPAASVAEGQRPGGEMPLASLVSRARSADNLQRPTTSDLGSVTDDLRAAAAPSAVRGAVSDRLSATDPLAIGRDLPMANRSDRPSSGIEERGPLAPALVGPPLLPGNKSPQALPATWLAELLETALVKTLLQWKTIAVDPKPSLTPDDTVARFGPDPVSSDQPETPGANAPPEQSEDAAPALDAAVIRNAAEERTSPIGTVLVEQTLIRPLVPREGMPVPFVSYLIDDDVTADRVEEKDDEDEDGRRNLQGEDRDEANDPAGDEGQGAKENEAEPGATTTGSDSTIDRLLADGAPGLLALPLSSPEPLPRPNEPAHELYLRMAGLV</sequence>
<name>A0ABU0G6U0_9HYPH</name>
<dbReference type="EMBL" id="JAUSUW010000003">
    <property type="protein sequence ID" value="MDQ0420397.1"/>
    <property type="molecule type" value="Genomic_DNA"/>
</dbReference>
<accession>A0ABU0G6U0</accession>
<keyword evidence="3" id="KW-1185">Reference proteome</keyword>
<feature type="region of interest" description="Disordered" evidence="1">
    <location>
        <begin position="378"/>
        <end position="417"/>
    </location>
</feature>
<feature type="region of interest" description="Disordered" evidence="1">
    <location>
        <begin position="187"/>
        <end position="255"/>
    </location>
</feature>
<comment type="caution">
    <text evidence="2">The sequence shown here is derived from an EMBL/GenBank/DDBJ whole genome shotgun (WGS) entry which is preliminary data.</text>
</comment>
<feature type="compositionally biased region" description="Basic and acidic residues" evidence="1">
    <location>
        <begin position="319"/>
        <end position="331"/>
    </location>
</feature>
<evidence type="ECO:0000313" key="3">
    <source>
        <dbReference type="Proteomes" id="UP001238496"/>
    </source>
</evidence>
<evidence type="ECO:0000256" key="1">
    <source>
        <dbReference type="SAM" id="MobiDB-lite"/>
    </source>
</evidence>
<organism evidence="2 3">
    <name type="scientific">Peteryoungia aggregata LMG 23059</name>
    <dbReference type="NCBI Taxonomy" id="1368425"/>
    <lineage>
        <taxon>Bacteria</taxon>
        <taxon>Pseudomonadati</taxon>
        <taxon>Pseudomonadota</taxon>
        <taxon>Alphaproteobacteria</taxon>
        <taxon>Hyphomicrobiales</taxon>
        <taxon>Rhizobiaceae</taxon>
        <taxon>Peteryoungia</taxon>
    </lineage>
</organism>
<gene>
    <name evidence="2" type="ORF">J2045_001416</name>
</gene>
<evidence type="ECO:0000313" key="2">
    <source>
        <dbReference type="EMBL" id="MDQ0420397.1"/>
    </source>
</evidence>
<proteinExistence type="predicted"/>